<gene>
    <name evidence="8" type="ORF">CBG50_06970</name>
</gene>
<name>A0A1Z3CJF3_FUSNP</name>
<dbReference type="GO" id="GO:0005886">
    <property type="term" value="C:plasma membrane"/>
    <property type="evidence" value="ECO:0007669"/>
    <property type="project" value="UniProtKB-SubCell"/>
</dbReference>
<evidence type="ECO:0000313" key="8">
    <source>
        <dbReference type="EMBL" id="ASC03063.1"/>
    </source>
</evidence>
<protein>
    <submittedName>
        <fullName evidence="8">Conjugal transfer protein TraG</fullName>
    </submittedName>
</protein>
<dbReference type="PANTHER" id="PTHR37937:SF1">
    <property type="entry name" value="CONJUGATIVE TRANSFER: DNA TRANSPORT"/>
    <property type="match status" value="1"/>
</dbReference>
<dbReference type="SUPFAM" id="SSF52540">
    <property type="entry name" value="P-loop containing nucleoside triphosphate hydrolases"/>
    <property type="match status" value="1"/>
</dbReference>
<dbReference type="Proteomes" id="UP000196759">
    <property type="component" value="Chromosome"/>
</dbReference>
<proteinExistence type="inferred from homology"/>
<keyword evidence="4 7" id="KW-0812">Transmembrane</keyword>
<organism evidence="8 9">
    <name type="scientific">Fusobacterium nucleatum subsp. polymorphum</name>
    <name type="common">Fusobacterium polymorphum</name>
    <dbReference type="NCBI Taxonomy" id="76857"/>
    <lineage>
        <taxon>Bacteria</taxon>
        <taxon>Fusobacteriati</taxon>
        <taxon>Fusobacteriota</taxon>
        <taxon>Fusobacteriia</taxon>
        <taxon>Fusobacteriales</taxon>
        <taxon>Fusobacteriaceae</taxon>
        <taxon>Fusobacterium</taxon>
    </lineage>
</organism>
<evidence type="ECO:0000256" key="2">
    <source>
        <dbReference type="ARBA" id="ARBA00008806"/>
    </source>
</evidence>
<dbReference type="InterPro" id="IPR051539">
    <property type="entry name" value="T4SS-coupling_protein"/>
</dbReference>
<keyword evidence="5 7" id="KW-1133">Transmembrane helix</keyword>
<evidence type="ECO:0000256" key="6">
    <source>
        <dbReference type="ARBA" id="ARBA00023136"/>
    </source>
</evidence>
<dbReference type="PANTHER" id="PTHR37937">
    <property type="entry name" value="CONJUGATIVE TRANSFER: DNA TRANSPORT"/>
    <property type="match status" value="1"/>
</dbReference>
<dbReference type="InterPro" id="IPR027417">
    <property type="entry name" value="P-loop_NTPase"/>
</dbReference>
<dbReference type="InterPro" id="IPR003688">
    <property type="entry name" value="TraG/VirD4"/>
</dbReference>
<comment type="subcellular location">
    <subcellularLocation>
        <location evidence="1">Cell membrane</location>
        <topology evidence="1">Multi-pass membrane protein</topology>
    </subcellularLocation>
</comment>
<feature type="transmembrane region" description="Helical" evidence="7">
    <location>
        <begin position="313"/>
        <end position="333"/>
    </location>
</feature>
<comment type="similarity">
    <text evidence="2">Belongs to the VirD4/TraG family.</text>
</comment>
<keyword evidence="9" id="KW-1185">Reference proteome</keyword>
<evidence type="ECO:0000256" key="3">
    <source>
        <dbReference type="ARBA" id="ARBA00022475"/>
    </source>
</evidence>
<evidence type="ECO:0000313" key="9">
    <source>
        <dbReference type="Proteomes" id="UP000196759"/>
    </source>
</evidence>
<keyword evidence="6 7" id="KW-0472">Membrane</keyword>
<dbReference type="CDD" id="cd01127">
    <property type="entry name" value="TrwB_TraG_TraD_VirD4"/>
    <property type="match status" value="1"/>
</dbReference>
<dbReference type="AlphaFoldDB" id="A0A1Z3CJF3"/>
<reference evidence="8 9" key="1">
    <citation type="submission" date="2017-06" db="EMBL/GenBank/DDBJ databases">
        <title>Draft genome sequence of Fusobacterium nucleatum subsp. polymorphum KCOM 1260 (=ChDC F218).</title>
        <authorList>
            <person name="Kook J.-K."/>
            <person name="Park S.-N."/>
            <person name="Lim Y.K."/>
            <person name="Roh H."/>
        </authorList>
    </citation>
    <scope>NUCLEOTIDE SEQUENCE [LARGE SCALE GENOMIC DNA]</scope>
    <source>
        <strain evidence="9">KCOM 1260 (ChDC F218)</strain>
    </source>
</reference>
<accession>A0A1Z3CJF3</accession>
<sequence>MGISLEMTIRRKISVIIFIIAIIGTLSVGTQTFAKNVKYHKSLGKYLFLYKNKTPIYSPFKILSWLKFEKKVPKAMDDAYTNMGMTAILSFLLIALVNYKKKVITVHGSAKWANKSDIDKMGFFPYKDKIKTEKKYKKTNTLALYQKNILERKDYIKIDISEETNSIKKYSKVFNYLLTEKSWREREFYSNGVVLGKDQYGRLLIDNSPGHVMMIAKTGGGKGVAVVIPTLITWKGSTITNDVKGDNWLYTAAYRRSLGHKVFRFEATADGVERVSCHYNPMVEIRKGTVYEYQDARNIALAIVSPDRTKDPFFAPSAGVYLTAVIIHVLYMVKNRIANLADVYNFITSPQFSEDQKLQQMINSEHNSDGPEDLFYKIYNDITILKTGEELPRTHPSVSKIGAEMADRADKERSGIIGCAKIDLEAFIIPTIARNTAYSDFRISDLMNSKVPMDLYFVTNPNSIDITAVLLKLFITQILYILTDNMELNKKGENIAFLHDLLLVLDELTAIGKIDMLHKLIPLIRGWGMKALIIIQDMKQLKATYGENNSFLGNMATTLYYTTNDVDTAKYVETRLGNKTEKIVTKSYSQGLFFRKVNYTESYVGRPLMRAEEVHTMDEKEVIILSAGKNPIRGKQARWYEFNEFKNRLARETYFSKATPSDVIKEYKKWEDLKTK</sequence>
<dbReference type="Gene3D" id="3.40.50.300">
    <property type="entry name" value="P-loop containing nucleotide triphosphate hydrolases"/>
    <property type="match status" value="1"/>
</dbReference>
<evidence type="ECO:0000256" key="5">
    <source>
        <dbReference type="ARBA" id="ARBA00022989"/>
    </source>
</evidence>
<feature type="transmembrane region" description="Helical" evidence="7">
    <location>
        <begin position="79"/>
        <end position="99"/>
    </location>
</feature>
<evidence type="ECO:0000256" key="4">
    <source>
        <dbReference type="ARBA" id="ARBA00022692"/>
    </source>
</evidence>
<dbReference type="Pfam" id="PF02534">
    <property type="entry name" value="T4SS-DNA_transf"/>
    <property type="match status" value="1"/>
</dbReference>
<dbReference type="RefSeq" id="WP_088337307.1">
    <property type="nucleotide sequence ID" value="NZ_CP021934.1"/>
</dbReference>
<evidence type="ECO:0000256" key="7">
    <source>
        <dbReference type="SAM" id="Phobius"/>
    </source>
</evidence>
<keyword evidence="3" id="KW-1003">Cell membrane</keyword>
<dbReference type="EMBL" id="CP021934">
    <property type="protein sequence ID" value="ASC03063.1"/>
    <property type="molecule type" value="Genomic_DNA"/>
</dbReference>
<feature type="transmembrane region" description="Helical" evidence="7">
    <location>
        <begin position="12"/>
        <end position="34"/>
    </location>
</feature>
<evidence type="ECO:0000256" key="1">
    <source>
        <dbReference type="ARBA" id="ARBA00004651"/>
    </source>
</evidence>